<feature type="domain" description="Beta-galactosidase beta-sandwich" evidence="10">
    <location>
        <begin position="387"/>
        <end position="443"/>
    </location>
</feature>
<dbReference type="FunFam" id="3.20.20.80:FF:000006">
    <property type="entry name" value="Beta-galactosidase"/>
    <property type="match status" value="1"/>
</dbReference>
<comment type="catalytic activity">
    <reaction evidence="1 7">
        <text>Hydrolysis of terminal non-reducing beta-D-galactose residues in beta-D-galactosides.</text>
        <dbReference type="EC" id="3.2.1.23"/>
    </reaction>
</comment>
<dbReference type="PANTHER" id="PTHR23421">
    <property type="entry name" value="BETA-GALACTOSIDASE RELATED"/>
    <property type="match status" value="1"/>
</dbReference>
<evidence type="ECO:0000256" key="7">
    <source>
        <dbReference type="RuleBase" id="RU000675"/>
    </source>
</evidence>
<dbReference type="SUPFAM" id="SSF49785">
    <property type="entry name" value="Galactose-binding domain-like"/>
    <property type="match status" value="1"/>
</dbReference>
<accession>A0A9I9DB53</accession>
<keyword evidence="4" id="KW-0732">Signal</keyword>
<evidence type="ECO:0000256" key="4">
    <source>
        <dbReference type="ARBA" id="ARBA00022729"/>
    </source>
</evidence>
<organism evidence="11">
    <name type="scientific">Cucumis melo</name>
    <name type="common">Muskmelon</name>
    <dbReference type="NCBI Taxonomy" id="3656"/>
    <lineage>
        <taxon>Eukaryota</taxon>
        <taxon>Viridiplantae</taxon>
        <taxon>Streptophyta</taxon>
        <taxon>Embryophyta</taxon>
        <taxon>Tracheophyta</taxon>
        <taxon>Spermatophyta</taxon>
        <taxon>Magnoliopsida</taxon>
        <taxon>eudicotyledons</taxon>
        <taxon>Gunneridae</taxon>
        <taxon>Pentapetalae</taxon>
        <taxon>rosids</taxon>
        <taxon>fabids</taxon>
        <taxon>Cucurbitales</taxon>
        <taxon>Cucurbitaceae</taxon>
        <taxon>Benincaseae</taxon>
        <taxon>Cucumis</taxon>
    </lineage>
</organism>
<evidence type="ECO:0000313" key="11">
    <source>
        <dbReference type="EnsemblPlants" id="MELO3C015472.2.1"/>
    </source>
</evidence>
<evidence type="ECO:0000256" key="5">
    <source>
        <dbReference type="ARBA" id="ARBA00022801"/>
    </source>
</evidence>
<dbReference type="InterPro" id="IPR019801">
    <property type="entry name" value="Glyco_hydro_35_CS"/>
</dbReference>
<dbReference type="AlphaFoldDB" id="A0A9I9DB53"/>
<dbReference type="FunFam" id="2.60.120.260:FF:000142">
    <property type="entry name" value="Beta-galactosidase"/>
    <property type="match status" value="1"/>
</dbReference>
<evidence type="ECO:0000256" key="8">
    <source>
        <dbReference type="RuleBase" id="RU003679"/>
    </source>
</evidence>
<dbReference type="InterPro" id="IPR008979">
    <property type="entry name" value="Galactose-bd-like_sf"/>
</dbReference>
<keyword evidence="5 7" id="KW-0378">Hydrolase</keyword>
<sequence>MAPKPVTGHLLKSSFPTGVSMIASTASSFSLPVLLSNDGFAFLFVLFKLIDQSLFAFTVYFPTYEDTSSRQIRSLAKELTGGAAAFVFLMWPDLIQKAKNGGLDIIETYVFWNGHEPSPGKYYFEERYDLVRFIKLVHQAGLYVHLRIGPYVCAEWNYGGFPVWLKFVPGIAFRTDNKPFKAAMQKFVYKIVDLMKWEKLYHTQGGPIILSQIENEYGPVEWEIGAPGKSYTKWAAQMALGLKTGVPWVMCKQEDAPDPLVCHYNPFLLWIYFPFADVSSLRNMYTAFGGPTPYRPPEDVAFSVARFIQNGGSLVNYYMYHGGTNFGRTSGLFIATSYDFDAPIDEYGLLREPKWGHLRDLHKAIKSCEPALVSADPTSTWLGKNQEARVFKSRSGACAAFLANYDTSASVRVNFWNHPYDLPPWSISILPDCKTVTFNTARIGVKSYQAKMTPISSFWWLSYKEEPASGYASDTTTKDGLVEQSKNLIPDESSPSLEHKMIDSTEGFLKTGRWPLLTVDSAGHVLHVFINGQLSGSVYGSLEDPRITFSKYVNLKEGVNKLSMLSVTVGLPNVGLHFDTWNAGVLGPVTLKGLNEGTRDMSKYKWSYKVGLKGEILNLYS</sequence>
<evidence type="ECO:0000259" key="10">
    <source>
        <dbReference type="Pfam" id="PF17834"/>
    </source>
</evidence>
<dbReference type="EC" id="3.2.1.23" evidence="3 7"/>
<dbReference type="Pfam" id="PF01301">
    <property type="entry name" value="Glyco_hydro_35"/>
    <property type="match status" value="1"/>
</dbReference>
<dbReference type="InterPro" id="IPR001944">
    <property type="entry name" value="Glycoside_Hdrlase_35"/>
</dbReference>
<comment type="similarity">
    <text evidence="2 8">Belongs to the glycosyl hydrolase 35 family.</text>
</comment>
<dbReference type="Gene3D" id="3.20.20.80">
    <property type="entry name" value="Glycosidases"/>
    <property type="match status" value="1"/>
</dbReference>
<reference evidence="11" key="1">
    <citation type="submission" date="2023-03" db="UniProtKB">
        <authorList>
            <consortium name="EnsemblPlants"/>
        </authorList>
    </citation>
    <scope>IDENTIFICATION</scope>
</reference>
<dbReference type="GO" id="GO:0004565">
    <property type="term" value="F:beta-galactosidase activity"/>
    <property type="evidence" value="ECO:0007669"/>
    <property type="project" value="UniProtKB-EC"/>
</dbReference>
<evidence type="ECO:0000256" key="6">
    <source>
        <dbReference type="ARBA" id="ARBA00023295"/>
    </source>
</evidence>
<protein>
    <recommendedName>
        <fullName evidence="3 7">Beta-galactosidase</fullName>
        <ecNumber evidence="3 7">3.2.1.23</ecNumber>
    </recommendedName>
</protein>
<dbReference type="PRINTS" id="PR00742">
    <property type="entry name" value="GLHYDRLASE35"/>
</dbReference>
<keyword evidence="6 7" id="KW-0326">Glycosidase</keyword>
<feature type="domain" description="Glycoside hydrolase 35 catalytic" evidence="9">
    <location>
        <begin position="90"/>
        <end position="364"/>
    </location>
</feature>
<evidence type="ECO:0000256" key="3">
    <source>
        <dbReference type="ARBA" id="ARBA00012756"/>
    </source>
</evidence>
<dbReference type="EnsemblPlants" id="MELO3C015472.2.1">
    <property type="protein sequence ID" value="MELO3C015472.2.1"/>
    <property type="gene ID" value="MELO3C015472.2"/>
</dbReference>
<evidence type="ECO:0000256" key="2">
    <source>
        <dbReference type="ARBA" id="ARBA00009809"/>
    </source>
</evidence>
<name>A0A9I9DB53_CUCME</name>
<dbReference type="InterPro" id="IPR041392">
    <property type="entry name" value="GHD"/>
</dbReference>
<dbReference type="Gramene" id="MELO3C015472.2.1">
    <property type="protein sequence ID" value="MELO3C015472.2.1"/>
    <property type="gene ID" value="MELO3C015472.2"/>
</dbReference>
<dbReference type="GO" id="GO:0005975">
    <property type="term" value="P:carbohydrate metabolic process"/>
    <property type="evidence" value="ECO:0007669"/>
    <property type="project" value="InterPro"/>
</dbReference>
<dbReference type="PROSITE" id="PS01182">
    <property type="entry name" value="GLYCOSYL_HYDROL_F35"/>
    <property type="match status" value="1"/>
</dbReference>
<dbReference type="SUPFAM" id="SSF51445">
    <property type="entry name" value="(Trans)glycosidases"/>
    <property type="match status" value="1"/>
</dbReference>
<dbReference type="Pfam" id="PF17834">
    <property type="entry name" value="GHD"/>
    <property type="match status" value="1"/>
</dbReference>
<evidence type="ECO:0000259" key="9">
    <source>
        <dbReference type="Pfam" id="PF01301"/>
    </source>
</evidence>
<dbReference type="InterPro" id="IPR017853">
    <property type="entry name" value="GH"/>
</dbReference>
<proteinExistence type="inferred from homology"/>
<evidence type="ECO:0000256" key="1">
    <source>
        <dbReference type="ARBA" id="ARBA00001412"/>
    </source>
</evidence>
<dbReference type="InterPro" id="IPR031330">
    <property type="entry name" value="Gly_Hdrlase_35_cat"/>
</dbReference>